<feature type="transmembrane region" description="Helical" evidence="12">
    <location>
        <begin position="80"/>
        <end position="98"/>
    </location>
</feature>
<evidence type="ECO:0000256" key="5">
    <source>
        <dbReference type="ARBA" id="ARBA00022679"/>
    </source>
</evidence>
<feature type="compositionally biased region" description="Basic and acidic residues" evidence="11">
    <location>
        <begin position="57"/>
        <end position="70"/>
    </location>
</feature>
<evidence type="ECO:0000256" key="10">
    <source>
        <dbReference type="ARBA" id="ARBA00023136"/>
    </source>
</evidence>
<dbReference type="InterPro" id="IPR003660">
    <property type="entry name" value="HAMP_dom"/>
</dbReference>
<feature type="domain" description="HAMP" evidence="14">
    <location>
        <begin position="96"/>
        <end position="151"/>
    </location>
</feature>
<dbReference type="SMART" id="SM00388">
    <property type="entry name" value="HisKA"/>
    <property type="match status" value="1"/>
</dbReference>
<protein>
    <recommendedName>
        <fullName evidence="3">histidine kinase</fullName>
        <ecNumber evidence="3">2.7.13.3</ecNumber>
    </recommendedName>
</protein>
<dbReference type="Pfam" id="PF00672">
    <property type="entry name" value="HAMP"/>
    <property type="match status" value="1"/>
</dbReference>
<dbReference type="Gene3D" id="6.10.340.10">
    <property type="match status" value="1"/>
</dbReference>
<proteinExistence type="predicted"/>
<feature type="domain" description="Histidine kinase" evidence="13">
    <location>
        <begin position="159"/>
        <end position="372"/>
    </location>
</feature>
<comment type="subcellular location">
    <subcellularLocation>
        <location evidence="2">Membrane</location>
        <topology evidence="2">Multi-pass membrane protein</topology>
    </subcellularLocation>
</comment>
<keyword evidence="8 12" id="KW-1133">Transmembrane helix</keyword>
<dbReference type="CDD" id="cd00082">
    <property type="entry name" value="HisKA"/>
    <property type="match status" value="1"/>
</dbReference>
<evidence type="ECO:0000256" key="2">
    <source>
        <dbReference type="ARBA" id="ARBA00004141"/>
    </source>
</evidence>
<evidence type="ECO:0000313" key="15">
    <source>
        <dbReference type="EMBL" id="GBG12662.1"/>
    </source>
</evidence>
<comment type="caution">
    <text evidence="15">The sequence shown here is derived from an EMBL/GenBank/DDBJ whole genome shotgun (WGS) entry which is preliminary data.</text>
</comment>
<evidence type="ECO:0000259" key="14">
    <source>
        <dbReference type="PROSITE" id="PS50885"/>
    </source>
</evidence>
<dbReference type="SMART" id="SM00387">
    <property type="entry name" value="HATPase_c"/>
    <property type="match status" value="1"/>
</dbReference>
<dbReference type="OrthoDB" id="9804645at2"/>
<organism evidence="15 16">
    <name type="scientific">Novimethylophilus kurashikiensis</name>
    <dbReference type="NCBI Taxonomy" id="1825523"/>
    <lineage>
        <taxon>Bacteria</taxon>
        <taxon>Pseudomonadati</taxon>
        <taxon>Pseudomonadota</taxon>
        <taxon>Betaproteobacteria</taxon>
        <taxon>Nitrosomonadales</taxon>
        <taxon>Methylophilaceae</taxon>
        <taxon>Novimethylophilus</taxon>
    </lineage>
</organism>
<evidence type="ECO:0000256" key="7">
    <source>
        <dbReference type="ARBA" id="ARBA00022777"/>
    </source>
</evidence>
<feature type="transmembrane region" description="Helical" evidence="12">
    <location>
        <begin position="7"/>
        <end position="29"/>
    </location>
</feature>
<dbReference type="InterPro" id="IPR004358">
    <property type="entry name" value="Sig_transdc_His_kin-like_C"/>
</dbReference>
<dbReference type="PROSITE" id="PS50109">
    <property type="entry name" value="HIS_KIN"/>
    <property type="match status" value="1"/>
</dbReference>
<comment type="catalytic activity">
    <reaction evidence="1">
        <text>ATP + protein L-histidine = ADP + protein N-phospho-L-histidine.</text>
        <dbReference type="EC" id="2.7.13.3"/>
    </reaction>
</comment>
<dbReference type="RefSeq" id="WP_109013886.1">
    <property type="nucleotide sequence ID" value="NZ_BDOQ01000001.1"/>
</dbReference>
<evidence type="ECO:0000256" key="4">
    <source>
        <dbReference type="ARBA" id="ARBA00022553"/>
    </source>
</evidence>
<dbReference type="PRINTS" id="PR00344">
    <property type="entry name" value="BCTRLSENSOR"/>
</dbReference>
<evidence type="ECO:0000256" key="6">
    <source>
        <dbReference type="ARBA" id="ARBA00022692"/>
    </source>
</evidence>
<dbReference type="InterPro" id="IPR050428">
    <property type="entry name" value="TCS_sensor_his_kinase"/>
</dbReference>
<reference evidence="15 16" key="1">
    <citation type="journal article" date="2018" name="Environ. Microbiol.">
        <title>Isolation and genomic characterization of Novimethylophilus kurashikiensis gen. nov. sp. nov., a new lanthanide-dependent methylotrophic species of Methylophilaceae.</title>
        <authorList>
            <person name="Lv H."/>
            <person name="Sahin N."/>
            <person name="Tani A."/>
        </authorList>
    </citation>
    <scope>NUCLEOTIDE SEQUENCE [LARGE SCALE GENOMIC DNA]</scope>
    <source>
        <strain evidence="15 16">La2-4</strain>
    </source>
</reference>
<dbReference type="Pfam" id="PF00512">
    <property type="entry name" value="HisKA"/>
    <property type="match status" value="1"/>
</dbReference>
<feature type="region of interest" description="Disordered" evidence="11">
    <location>
        <begin position="39"/>
        <end position="71"/>
    </location>
</feature>
<evidence type="ECO:0000259" key="13">
    <source>
        <dbReference type="PROSITE" id="PS50109"/>
    </source>
</evidence>
<evidence type="ECO:0000256" key="9">
    <source>
        <dbReference type="ARBA" id="ARBA00023012"/>
    </source>
</evidence>
<dbReference type="SMART" id="SM00304">
    <property type="entry name" value="HAMP"/>
    <property type="match status" value="1"/>
</dbReference>
<evidence type="ECO:0000256" key="12">
    <source>
        <dbReference type="SAM" id="Phobius"/>
    </source>
</evidence>
<sequence>MGRLFWKFFLFIWLAQAAGMMGVGTIFWWKHHHQPVLASQEMPPNGVRPPPPGMPGRDFDRPPPRPHENHPPGFIPIEPLIANILVTLICAFGLAWYFSKPIRILRSAFDAAADGDLYVRVTPVMGQRRDELSDLGRDFDRMAQQLQALMNGQRHLLHDVSHELRSPLARLQAAVGVARQSPEKMALLMDRIELESTRINELVGELLTLSRLENGMQGAMDEDIAVDELLDTLVENARFEAGIRGIEVDLNGDSHVVVQGKPELLYSAIENIVRNAIKYSPDYGVVSLRTVFDEPRQCLQLTIEDNGPGVPESELQRIVEPFFRSSNVGKTDGHGLGLAIAQRVVTAHGGQLRAYNRIHGGFGINIELPAKTASLPGFTRV</sequence>
<keyword evidence="10 12" id="KW-0472">Membrane</keyword>
<dbReference type="SUPFAM" id="SSF55874">
    <property type="entry name" value="ATPase domain of HSP90 chaperone/DNA topoisomerase II/histidine kinase"/>
    <property type="match status" value="1"/>
</dbReference>
<dbReference type="Proteomes" id="UP000245081">
    <property type="component" value="Unassembled WGS sequence"/>
</dbReference>
<dbReference type="PANTHER" id="PTHR45436:SF15">
    <property type="entry name" value="SENSOR HISTIDINE KINASE CUSS"/>
    <property type="match status" value="1"/>
</dbReference>
<dbReference type="CDD" id="cd06225">
    <property type="entry name" value="HAMP"/>
    <property type="match status" value="1"/>
</dbReference>
<evidence type="ECO:0000256" key="1">
    <source>
        <dbReference type="ARBA" id="ARBA00000085"/>
    </source>
</evidence>
<dbReference type="GO" id="GO:0005886">
    <property type="term" value="C:plasma membrane"/>
    <property type="evidence" value="ECO:0007669"/>
    <property type="project" value="TreeGrafter"/>
</dbReference>
<dbReference type="InterPro" id="IPR005467">
    <property type="entry name" value="His_kinase_dom"/>
</dbReference>
<dbReference type="InterPro" id="IPR003661">
    <property type="entry name" value="HisK_dim/P_dom"/>
</dbReference>
<dbReference type="AlphaFoldDB" id="A0A2R5F1X8"/>
<keyword evidence="9" id="KW-0902">Two-component regulatory system</keyword>
<keyword evidence="7" id="KW-0418">Kinase</keyword>
<dbReference type="Gene3D" id="3.30.565.10">
    <property type="entry name" value="Histidine kinase-like ATPase, C-terminal domain"/>
    <property type="match status" value="1"/>
</dbReference>
<keyword evidence="4" id="KW-0597">Phosphoprotein</keyword>
<evidence type="ECO:0000256" key="11">
    <source>
        <dbReference type="SAM" id="MobiDB-lite"/>
    </source>
</evidence>
<keyword evidence="5" id="KW-0808">Transferase</keyword>
<dbReference type="EMBL" id="BDOQ01000001">
    <property type="protein sequence ID" value="GBG12662.1"/>
    <property type="molecule type" value="Genomic_DNA"/>
</dbReference>
<dbReference type="PANTHER" id="PTHR45436">
    <property type="entry name" value="SENSOR HISTIDINE KINASE YKOH"/>
    <property type="match status" value="1"/>
</dbReference>
<dbReference type="GO" id="GO:0000155">
    <property type="term" value="F:phosphorelay sensor kinase activity"/>
    <property type="evidence" value="ECO:0007669"/>
    <property type="project" value="InterPro"/>
</dbReference>
<evidence type="ECO:0000256" key="8">
    <source>
        <dbReference type="ARBA" id="ARBA00022989"/>
    </source>
</evidence>
<dbReference type="PROSITE" id="PS50885">
    <property type="entry name" value="HAMP"/>
    <property type="match status" value="1"/>
</dbReference>
<dbReference type="InterPro" id="IPR036097">
    <property type="entry name" value="HisK_dim/P_sf"/>
</dbReference>
<evidence type="ECO:0000256" key="3">
    <source>
        <dbReference type="ARBA" id="ARBA00012438"/>
    </source>
</evidence>
<dbReference type="InterPro" id="IPR003594">
    <property type="entry name" value="HATPase_dom"/>
</dbReference>
<dbReference type="InterPro" id="IPR036890">
    <property type="entry name" value="HATPase_C_sf"/>
</dbReference>
<dbReference type="SUPFAM" id="SSF158472">
    <property type="entry name" value="HAMP domain-like"/>
    <property type="match status" value="1"/>
</dbReference>
<keyword evidence="16" id="KW-1185">Reference proteome</keyword>
<dbReference type="EC" id="2.7.13.3" evidence="3"/>
<dbReference type="SUPFAM" id="SSF47384">
    <property type="entry name" value="Homodimeric domain of signal transducing histidine kinase"/>
    <property type="match status" value="1"/>
</dbReference>
<dbReference type="Gene3D" id="1.10.287.130">
    <property type="match status" value="1"/>
</dbReference>
<gene>
    <name evidence="15" type="ORF">NMK_0193</name>
</gene>
<dbReference type="Pfam" id="PF02518">
    <property type="entry name" value="HATPase_c"/>
    <property type="match status" value="1"/>
</dbReference>
<name>A0A2R5F1X8_9PROT</name>
<accession>A0A2R5F1X8</accession>
<evidence type="ECO:0000313" key="16">
    <source>
        <dbReference type="Proteomes" id="UP000245081"/>
    </source>
</evidence>
<keyword evidence="6 12" id="KW-0812">Transmembrane</keyword>